<sequence>MTVLSSSLDVAGPDYAAARAAMLERLDAVGAEHARALAGGGDKYVTRHRARGKLLARERVELLLDPDTPFLELSPLAGWGSDYTVGASIVTGVGVVEGVECVITANDPTVRGGASNPWTLKKALRANEIAFANRLPVISLVESGGADLPSQKEIFIPGGGLFRDLTRLSAAGVPTVAVVFGNSTAGGAYVPGMSDHVIMVKEQAKVFLGGPPLVKMATGEESDDESLGGAEMHAGVSGLADHFAVDELDALRLARRVVGRLNWRKATPDPDPDLDPAGFVSPPLYDEDELLGVVPGDLKVPFDPREVIARVVDGSDFDEVKARYGRSLVVGWARLHGYPVGILANAQGVLFSEESQKAAQFIQLANQRDVPLVFLHNTTGYMVGREYEQGGIIKHGAMMINAVANSRVPHLSVFMGASYGAGHYGMCGRAFDPRFLFAWPSAKSAVMGPQQLAGVLSIVARQSAVARGRPYDDEADAALREMVERQIEAESLAMFLSGRLYDDGVIDPRDTRTVLGMCLSAIHSAPVEGVRGGFGVFRM</sequence>
<dbReference type="FunFam" id="3.90.226.10:FF:000021">
    <property type="entry name" value="Acetyl-CoA carboxylase carboxyltransferase subunit"/>
    <property type="match status" value="1"/>
</dbReference>
<dbReference type="SUPFAM" id="SSF52096">
    <property type="entry name" value="ClpP/crotonase"/>
    <property type="match status" value="2"/>
</dbReference>
<dbReference type="InterPro" id="IPR045190">
    <property type="entry name" value="MCCB/AccD1-like"/>
</dbReference>
<evidence type="ECO:0000313" key="3">
    <source>
        <dbReference type="EMBL" id="RKN70319.1"/>
    </source>
</evidence>
<feature type="domain" description="CoA carboxyltransferase C-terminal" evidence="2">
    <location>
        <begin position="282"/>
        <end position="524"/>
    </location>
</feature>
<dbReference type="PANTHER" id="PTHR22855:SF46">
    <property type="entry name" value="METHYLCROTONOYL-COA CARBOXYLASE"/>
    <property type="match status" value="1"/>
</dbReference>
<feature type="domain" description="CoA carboxyltransferase N-terminal" evidence="1">
    <location>
        <begin position="22"/>
        <end position="273"/>
    </location>
</feature>
<dbReference type="InterPro" id="IPR011763">
    <property type="entry name" value="COA_CT_C"/>
</dbReference>
<reference evidence="3 4" key="1">
    <citation type="journal article" date="2015" name="Antonie Van Leeuwenhoek">
        <title>Streptomyces klenkii sp. nov., isolated from deep marine sediment.</title>
        <authorList>
            <person name="Veyisoglu A."/>
            <person name="Sahin N."/>
        </authorList>
    </citation>
    <scope>NUCLEOTIDE SEQUENCE [LARGE SCALE GENOMIC DNA]</scope>
    <source>
        <strain evidence="3 4">KCTC 29202</strain>
    </source>
</reference>
<name>A0A3B0BCX8_9ACTN</name>
<dbReference type="GO" id="GO:0016874">
    <property type="term" value="F:ligase activity"/>
    <property type="evidence" value="ECO:0007669"/>
    <property type="project" value="InterPro"/>
</dbReference>
<dbReference type="InterPro" id="IPR029045">
    <property type="entry name" value="ClpP/crotonase-like_dom_sf"/>
</dbReference>
<dbReference type="FunFam" id="3.90.226.10:FF:000030">
    <property type="entry name" value="Acetyl-CoA carboxylase carboxyltransferase subunit"/>
    <property type="match status" value="1"/>
</dbReference>
<dbReference type="PROSITE" id="PS50989">
    <property type="entry name" value="COA_CT_CTER"/>
    <property type="match status" value="1"/>
</dbReference>
<evidence type="ECO:0000259" key="2">
    <source>
        <dbReference type="PROSITE" id="PS50989"/>
    </source>
</evidence>
<dbReference type="PROSITE" id="PS50980">
    <property type="entry name" value="COA_CT_NTER"/>
    <property type="match status" value="1"/>
</dbReference>
<gene>
    <name evidence="3" type="ORF">D7231_20810</name>
</gene>
<dbReference type="RefSeq" id="WP_120756986.1">
    <property type="nucleotide sequence ID" value="NZ_RBAM01000008.1"/>
</dbReference>
<dbReference type="Pfam" id="PF01039">
    <property type="entry name" value="Carboxyl_trans"/>
    <property type="match status" value="1"/>
</dbReference>
<dbReference type="AlphaFoldDB" id="A0A3B0BCX8"/>
<proteinExistence type="predicted"/>
<comment type="caution">
    <text evidence="3">The sequence shown here is derived from an EMBL/GenBank/DDBJ whole genome shotgun (WGS) entry which is preliminary data.</text>
</comment>
<dbReference type="OrthoDB" id="9803706at2"/>
<dbReference type="EMBL" id="RBAM01000008">
    <property type="protein sequence ID" value="RKN70319.1"/>
    <property type="molecule type" value="Genomic_DNA"/>
</dbReference>
<organism evidence="3 4">
    <name type="scientific">Streptomyces klenkii</name>
    <dbReference type="NCBI Taxonomy" id="1420899"/>
    <lineage>
        <taxon>Bacteria</taxon>
        <taxon>Bacillati</taxon>
        <taxon>Actinomycetota</taxon>
        <taxon>Actinomycetes</taxon>
        <taxon>Kitasatosporales</taxon>
        <taxon>Streptomycetaceae</taxon>
        <taxon>Streptomyces</taxon>
    </lineage>
</organism>
<accession>A0A3B0BCX8</accession>
<dbReference type="InterPro" id="IPR011762">
    <property type="entry name" value="COA_CT_N"/>
</dbReference>
<protein>
    <submittedName>
        <fullName evidence="3">Acyl-CoA carboxylase subunit beta</fullName>
    </submittedName>
</protein>
<evidence type="ECO:0000259" key="1">
    <source>
        <dbReference type="PROSITE" id="PS50980"/>
    </source>
</evidence>
<evidence type="ECO:0000313" key="4">
    <source>
        <dbReference type="Proteomes" id="UP000270343"/>
    </source>
</evidence>
<keyword evidence="4" id="KW-1185">Reference proteome</keyword>
<dbReference type="InterPro" id="IPR034733">
    <property type="entry name" value="AcCoA_carboxyl_beta"/>
</dbReference>
<dbReference type="Proteomes" id="UP000270343">
    <property type="component" value="Unassembled WGS sequence"/>
</dbReference>
<dbReference type="Gene3D" id="3.90.226.10">
    <property type="entry name" value="2-enoyl-CoA Hydratase, Chain A, domain 1"/>
    <property type="match status" value="2"/>
</dbReference>
<dbReference type="PANTHER" id="PTHR22855">
    <property type="entry name" value="ACETYL, PROPIONYL, PYRUVATE, AND GLUTACONYL CARBOXYLASE-RELATED"/>
    <property type="match status" value="1"/>
</dbReference>